<accession>A0ABD3B367</accession>
<gene>
    <name evidence="1" type="ORF">ACH5RR_001319</name>
</gene>
<evidence type="ECO:0000313" key="2">
    <source>
        <dbReference type="Proteomes" id="UP001630127"/>
    </source>
</evidence>
<dbReference type="AlphaFoldDB" id="A0ABD3B367"/>
<reference evidence="1 2" key="1">
    <citation type="submission" date="2024-11" db="EMBL/GenBank/DDBJ databases">
        <title>A near-complete genome assembly of Cinchona calisaya.</title>
        <authorList>
            <person name="Lian D.C."/>
            <person name="Zhao X.W."/>
            <person name="Wei L."/>
        </authorList>
    </citation>
    <scope>NUCLEOTIDE SEQUENCE [LARGE SCALE GENOMIC DNA]</scope>
    <source>
        <tissue evidence="1">Nenye</tissue>
    </source>
</reference>
<organism evidence="1 2">
    <name type="scientific">Cinchona calisaya</name>
    <dbReference type="NCBI Taxonomy" id="153742"/>
    <lineage>
        <taxon>Eukaryota</taxon>
        <taxon>Viridiplantae</taxon>
        <taxon>Streptophyta</taxon>
        <taxon>Embryophyta</taxon>
        <taxon>Tracheophyta</taxon>
        <taxon>Spermatophyta</taxon>
        <taxon>Magnoliopsida</taxon>
        <taxon>eudicotyledons</taxon>
        <taxon>Gunneridae</taxon>
        <taxon>Pentapetalae</taxon>
        <taxon>asterids</taxon>
        <taxon>lamiids</taxon>
        <taxon>Gentianales</taxon>
        <taxon>Rubiaceae</taxon>
        <taxon>Cinchonoideae</taxon>
        <taxon>Cinchoneae</taxon>
        <taxon>Cinchona</taxon>
    </lineage>
</organism>
<name>A0ABD3B367_9GENT</name>
<dbReference type="Proteomes" id="UP001630127">
    <property type="component" value="Unassembled WGS sequence"/>
</dbReference>
<proteinExistence type="predicted"/>
<keyword evidence="2" id="KW-1185">Reference proteome</keyword>
<sequence length="91" mass="10278">MTSRGYSSGDNDGREAREAIDYTWYNDDSFMVADLDIVFELVASVGHISFTTRQTQKLPILKVLAVSFNSQSSRYRGFEMDIPRLFGELGS</sequence>
<protein>
    <submittedName>
        <fullName evidence="1">Uncharacterized protein</fullName>
    </submittedName>
</protein>
<comment type="caution">
    <text evidence="1">The sequence shown here is derived from an EMBL/GenBank/DDBJ whole genome shotgun (WGS) entry which is preliminary data.</text>
</comment>
<evidence type="ECO:0000313" key="1">
    <source>
        <dbReference type="EMBL" id="KAL3537953.1"/>
    </source>
</evidence>
<dbReference type="EMBL" id="JBJUIK010000001">
    <property type="protein sequence ID" value="KAL3537953.1"/>
    <property type="molecule type" value="Genomic_DNA"/>
</dbReference>